<evidence type="ECO:0000256" key="4">
    <source>
        <dbReference type="ARBA" id="ARBA00023136"/>
    </source>
</evidence>
<dbReference type="Pfam" id="PF04610">
    <property type="entry name" value="TrbL"/>
    <property type="match status" value="1"/>
</dbReference>
<dbReference type="GO" id="GO:0016020">
    <property type="term" value="C:membrane"/>
    <property type="evidence" value="ECO:0007669"/>
    <property type="project" value="UniProtKB-SubCell"/>
</dbReference>
<dbReference type="GO" id="GO:0030255">
    <property type="term" value="P:protein secretion by the type IV secretion system"/>
    <property type="evidence" value="ECO:0007669"/>
    <property type="project" value="InterPro"/>
</dbReference>
<protein>
    <submittedName>
        <fullName evidence="5">TrwI protein</fullName>
    </submittedName>
</protein>
<comment type="subcellular location">
    <subcellularLocation>
        <location evidence="1">Membrane</location>
        <topology evidence="1">Multi-pass membrane protein</topology>
    </subcellularLocation>
</comment>
<evidence type="ECO:0000256" key="1">
    <source>
        <dbReference type="ARBA" id="ARBA00004141"/>
    </source>
</evidence>
<dbReference type="EMBL" id="AP018150">
    <property type="protein sequence ID" value="BBE10245.1"/>
    <property type="molecule type" value="Genomic_DNA"/>
</dbReference>
<evidence type="ECO:0000256" key="3">
    <source>
        <dbReference type="ARBA" id="ARBA00022989"/>
    </source>
</evidence>
<evidence type="ECO:0000256" key="2">
    <source>
        <dbReference type="ARBA" id="ARBA00022692"/>
    </source>
</evidence>
<sequence length="285" mass="30619">MSFQLFTPLFQKIDQVTTTFVTEICANTILAITPVVSIGLTLAFMAYGLLVLQGSIEMPVHNFIARSFRIAVIVSLALTGGLYQAQIAQLVMHGSDELAYALVPGSPQTESPASLLDHAAGNGFDKASQAFEKAGHFEAQEIVYGLFGITLLLATGIMTALGGAYMVLIKLVLALLAGLGPLFIVALLWQSTSRFFAAWIKQILSYALLLVFLSALLGLIVSLYSNYMTDLQFDGVQNVSYGLGGAVILAVLSIIIFQQLPALARALANGVSLAWVWKLQTNRRS</sequence>
<reference evidence="5 6" key="1">
    <citation type="journal article" date="2018" name="Microbes Environ.">
        <title>Comparative Genomic Insights into Endofungal Lifestyles of Two Bacterial Endosymbionts, Mycoavidus cysteinexigens and Burkholderia rhizoxinica.</title>
        <authorList>
            <person name="Sharmin D."/>
            <person name="Guo Y."/>
            <person name="Nishizawa T."/>
            <person name="Ohshima S."/>
            <person name="Sato Y."/>
            <person name="Takashima Y."/>
            <person name="Narisawa K."/>
            <person name="Ohta H."/>
        </authorList>
    </citation>
    <scope>NUCLEOTIDE SEQUENCE [LARGE SCALE GENOMIC DNA]</scope>
    <source>
        <strain evidence="5 6">B1-EB</strain>
    </source>
</reference>
<evidence type="ECO:0000313" key="5">
    <source>
        <dbReference type="EMBL" id="BBE10245.1"/>
    </source>
</evidence>
<dbReference type="Proteomes" id="UP000282597">
    <property type="component" value="Chromosome"/>
</dbReference>
<proteinExistence type="predicted"/>
<keyword evidence="4" id="KW-0472">Membrane</keyword>
<keyword evidence="2" id="KW-0812">Transmembrane</keyword>
<dbReference type="KEGG" id="mcys:MCB1EB_2084"/>
<dbReference type="RefSeq" id="WP_045364402.1">
    <property type="nucleotide sequence ID" value="NZ_AP018150.1"/>
</dbReference>
<name>A0A2Z6EYI6_9BURK</name>
<gene>
    <name evidence="5" type="ORF">MCB1EB_2084</name>
</gene>
<accession>A0A2Z6EYI6</accession>
<keyword evidence="6" id="KW-1185">Reference proteome</keyword>
<dbReference type="InterPro" id="IPR007688">
    <property type="entry name" value="Conjugal_tfr_TrbL/VirB6"/>
</dbReference>
<keyword evidence="3" id="KW-1133">Transmembrane helix</keyword>
<evidence type="ECO:0000313" key="6">
    <source>
        <dbReference type="Proteomes" id="UP000282597"/>
    </source>
</evidence>
<dbReference type="AlphaFoldDB" id="A0A2Z6EYI6"/>
<organism evidence="5 6">
    <name type="scientific">Mycoavidus cysteinexigens</name>
    <dbReference type="NCBI Taxonomy" id="1553431"/>
    <lineage>
        <taxon>Bacteria</taxon>
        <taxon>Pseudomonadati</taxon>
        <taxon>Pseudomonadota</taxon>
        <taxon>Betaproteobacteria</taxon>
        <taxon>Burkholderiales</taxon>
        <taxon>Burkholderiaceae</taxon>
        <taxon>Mycoavidus</taxon>
    </lineage>
</organism>